<dbReference type="PROSITE" id="PS51257">
    <property type="entry name" value="PROKAR_LIPOPROTEIN"/>
    <property type="match status" value="1"/>
</dbReference>
<dbReference type="EMBL" id="CP011568">
    <property type="protein sequence ID" value="AKJ68607.1"/>
    <property type="molecule type" value="Genomic_DNA"/>
</dbReference>
<evidence type="ECO:0000313" key="3">
    <source>
        <dbReference type="Proteomes" id="UP000036700"/>
    </source>
</evidence>
<keyword evidence="3" id="KW-1185">Reference proteome</keyword>
<gene>
    <name evidence="2" type="ORF">ABW99_10670</name>
</gene>
<keyword evidence="1" id="KW-0812">Transmembrane</keyword>
<name>A0A0G3ETE9_9BURK</name>
<dbReference type="PATRIC" id="fig|445709.3.peg.2270"/>
<dbReference type="RefSeq" id="WP_047214458.1">
    <property type="nucleotide sequence ID" value="NZ_CP011568.3"/>
</dbReference>
<dbReference type="KEGG" id="ptx:ABW99_10670"/>
<evidence type="ECO:0008006" key="4">
    <source>
        <dbReference type="Google" id="ProtNLM"/>
    </source>
</evidence>
<protein>
    <recommendedName>
        <fullName evidence="4">Glycine zipper 2TM domain-containing protein</fullName>
    </recommendedName>
</protein>
<evidence type="ECO:0000256" key="1">
    <source>
        <dbReference type="SAM" id="Phobius"/>
    </source>
</evidence>
<reference evidence="3" key="1">
    <citation type="submission" date="2015-06" db="EMBL/GenBank/DDBJ databases">
        <authorList>
            <person name="Lim Y.L."/>
            <person name="Ee R."/>
            <person name="Yong D."/>
            <person name="How K.Y."/>
            <person name="Yin W.F."/>
            <person name="Chan K.G."/>
        </authorList>
    </citation>
    <scope>NUCLEOTIDE SEQUENCE [LARGE SCALE GENOMIC DNA]</scope>
    <source>
        <strain evidence="3">DSM 25325</strain>
    </source>
</reference>
<sequence>MRVVKLLIGVALVFSLGACSSMRLSSRQKSVAVGTVLGGVAGAVLTDSALGIVGGAAVGGIIGANR</sequence>
<dbReference type="AlphaFoldDB" id="A0A0G3ETE9"/>
<feature type="transmembrane region" description="Helical" evidence="1">
    <location>
        <begin position="31"/>
        <end position="64"/>
    </location>
</feature>
<keyword evidence="1" id="KW-0472">Membrane</keyword>
<organism evidence="2 3">
    <name type="scientific">Pandoraea thiooxydans</name>
    <dbReference type="NCBI Taxonomy" id="445709"/>
    <lineage>
        <taxon>Bacteria</taxon>
        <taxon>Pseudomonadati</taxon>
        <taxon>Pseudomonadota</taxon>
        <taxon>Betaproteobacteria</taxon>
        <taxon>Burkholderiales</taxon>
        <taxon>Burkholderiaceae</taxon>
        <taxon>Pandoraea</taxon>
    </lineage>
</organism>
<dbReference type="Proteomes" id="UP000036700">
    <property type="component" value="Chromosome"/>
</dbReference>
<evidence type="ECO:0000313" key="2">
    <source>
        <dbReference type="EMBL" id="AKJ68607.1"/>
    </source>
</evidence>
<keyword evidence="1" id="KW-1133">Transmembrane helix</keyword>
<proteinExistence type="predicted"/>
<accession>A0A0G3ETE9</accession>